<comment type="similarity">
    <text evidence="1">Belongs to the LOR family.</text>
</comment>
<protein>
    <submittedName>
        <fullName evidence="3">Uncharacterized protein</fullName>
    </submittedName>
</protein>
<dbReference type="AlphaFoldDB" id="A0A383US49"/>
<dbReference type="InterPro" id="IPR007612">
    <property type="entry name" value="LOR"/>
</dbReference>
<dbReference type="InterPro" id="IPR038595">
    <property type="entry name" value="LOR_sf"/>
</dbReference>
<dbReference type="InterPro" id="IPR025659">
    <property type="entry name" value="Tubby-like_C"/>
</dbReference>
<dbReference type="Gene3D" id="2.40.160.200">
    <property type="entry name" value="LURP1-related"/>
    <property type="match status" value="1"/>
</dbReference>
<dbReference type="SUPFAM" id="SSF54518">
    <property type="entry name" value="Tubby C-terminal domain-like"/>
    <property type="match status" value="1"/>
</dbReference>
<reference evidence="3 4" key="1">
    <citation type="submission" date="2017-11" db="EMBL/GenBank/DDBJ databases">
        <authorList>
            <person name="Kracher B."/>
        </authorList>
    </citation>
    <scope>NUCLEOTIDE SEQUENCE [LARGE SCALE GENOMIC DNA]</scope>
    <source>
        <strain evidence="3 4">RACE1</strain>
    </source>
</reference>
<feature type="region of interest" description="Disordered" evidence="2">
    <location>
        <begin position="297"/>
        <end position="329"/>
    </location>
</feature>
<evidence type="ECO:0000256" key="1">
    <source>
        <dbReference type="ARBA" id="ARBA00005437"/>
    </source>
</evidence>
<feature type="compositionally biased region" description="Polar residues" evidence="2">
    <location>
        <begin position="192"/>
        <end position="205"/>
    </location>
</feature>
<feature type="compositionally biased region" description="Polar residues" evidence="2">
    <location>
        <begin position="315"/>
        <end position="328"/>
    </location>
</feature>
<dbReference type="Pfam" id="PF04525">
    <property type="entry name" value="LOR"/>
    <property type="match status" value="1"/>
</dbReference>
<name>A0A383US49_BLUHO</name>
<dbReference type="EMBL" id="UNSH01000041">
    <property type="protein sequence ID" value="SZF02170.1"/>
    <property type="molecule type" value="Genomic_DNA"/>
</dbReference>
<organism evidence="3 4">
    <name type="scientific">Blumeria hordei</name>
    <name type="common">Barley powdery mildew</name>
    <name type="synonym">Blumeria graminis f. sp. hordei</name>
    <dbReference type="NCBI Taxonomy" id="2867405"/>
    <lineage>
        <taxon>Eukaryota</taxon>
        <taxon>Fungi</taxon>
        <taxon>Dikarya</taxon>
        <taxon>Ascomycota</taxon>
        <taxon>Pezizomycotina</taxon>
        <taxon>Leotiomycetes</taxon>
        <taxon>Erysiphales</taxon>
        <taxon>Erysiphaceae</taxon>
        <taxon>Blumeria</taxon>
    </lineage>
</organism>
<sequence>MVFLVNMGNLCRLTKCYNYGRIPFTTHRSFIANVMSISVSQLTTLDPERRDSLSLTSPITDHGLEGTGDLSDFNADLVENILALLDEHTSLAPSYSPAVSARYVSTPRSISQWVQKLPSNYSTATPLAISPGDTITSNYESSHENLYVNQEESSRQLTPNPINSCEEYCTWLPRVTSLIPKVPSYESPEYPTISSSSHRSKNGLNTGLEFPAIPSRMGRNSDRMSALRRTAVSPTPLPSKKRSGSMPNMRTSVKPINPGALEAYSRKSQPIRIRTPVSNETTEFCFPLPPISTSLFPRNSSSPISINEESEISSHQNTPRVGQKNSDSLLGPSMISLVTEIEPYHKYKNLAQELKKQTESDVKDTTGHLRTKYQASPRRPATLRNSFICLDIPTPSSPIYSRRVKSALLISQGMGPDAQGLAENMQRQTGSMRKSVRDSQNLKPIISPSATNSGTNITASVEDQNLLKECLVIGVEARLLTVYRRSLTSAKVEWLVVDNGMVANVDLDGGRLLLRCFGDAVGKIDFFTAEGSSLFRFQHTSSKTWTATSLSMHDEKMYFSVRDGSWDCCAHLEVSLFSGNDEGTEKWLVSGDQQMKRLDVWQDDRIVAMIRDFGDHEYQIKVFPNTNWCIVTALATFFDEWRTTRVGLAL</sequence>
<accession>A0A383US49</accession>
<gene>
    <name evidence="3" type="ORF">BLGHR1_12947</name>
</gene>
<evidence type="ECO:0000313" key="3">
    <source>
        <dbReference type="EMBL" id="SZF02170.1"/>
    </source>
</evidence>
<feature type="region of interest" description="Disordered" evidence="2">
    <location>
        <begin position="190"/>
        <end position="256"/>
    </location>
</feature>
<evidence type="ECO:0000256" key="2">
    <source>
        <dbReference type="SAM" id="MobiDB-lite"/>
    </source>
</evidence>
<evidence type="ECO:0000313" key="4">
    <source>
        <dbReference type="Proteomes" id="UP000275772"/>
    </source>
</evidence>
<dbReference type="Proteomes" id="UP000275772">
    <property type="component" value="Unassembled WGS sequence"/>
</dbReference>
<proteinExistence type="inferred from homology"/>
<dbReference type="VEuPathDB" id="FungiDB:BLGHR1_12947"/>